<dbReference type="GO" id="GO:0005524">
    <property type="term" value="F:ATP binding"/>
    <property type="evidence" value="ECO:0007669"/>
    <property type="project" value="UniProtKB-KW"/>
</dbReference>
<reference evidence="5 6" key="1">
    <citation type="submission" date="2016-10" db="EMBL/GenBank/DDBJ databases">
        <authorList>
            <person name="Varghese N."/>
            <person name="Submissions S."/>
        </authorList>
    </citation>
    <scope>NUCLEOTIDE SEQUENCE [LARGE SCALE GENOMIC DNA]</scope>
    <source>
        <strain evidence="5 6">DSM 18839</strain>
    </source>
</reference>
<dbReference type="SUPFAM" id="SSF52540">
    <property type="entry name" value="P-loop containing nucleoside triphosphate hydrolases"/>
    <property type="match status" value="1"/>
</dbReference>
<keyword evidence="6" id="KW-1185">Reference proteome</keyword>
<dbReference type="SMART" id="SM00382">
    <property type="entry name" value="AAA"/>
    <property type="match status" value="1"/>
</dbReference>
<keyword evidence="3 5" id="KW-0067">ATP-binding</keyword>
<keyword evidence="1" id="KW-0813">Transport</keyword>
<dbReference type="Pfam" id="PF00005">
    <property type="entry name" value="ABC_tran"/>
    <property type="match status" value="1"/>
</dbReference>
<feature type="domain" description="ABC transporter" evidence="4">
    <location>
        <begin position="9"/>
        <end position="251"/>
    </location>
</feature>
<dbReference type="PROSITE" id="PS00211">
    <property type="entry name" value="ABC_TRANSPORTER_1"/>
    <property type="match status" value="1"/>
</dbReference>
<dbReference type="PROSITE" id="PS50893">
    <property type="entry name" value="ABC_TRANSPORTER_2"/>
    <property type="match status" value="1"/>
</dbReference>
<dbReference type="InterPro" id="IPR017871">
    <property type="entry name" value="ABC_transporter-like_CS"/>
</dbReference>
<dbReference type="InterPro" id="IPR003439">
    <property type="entry name" value="ABC_transporter-like_ATP-bd"/>
</dbReference>
<evidence type="ECO:0000256" key="2">
    <source>
        <dbReference type="ARBA" id="ARBA00022741"/>
    </source>
</evidence>
<sequence>MTGETANVIEVRGVSKSYGGVQANTDISIDVPDGMITGLIGPNGSGKTTLFNSIVGYHPIDSGSIRFQGKEISKLRVPDIARLGMLRTFQQTRIYSKMNCMDNMQISVSHRDTSPFAIFALRDRGEIVEEAERLLEFVGLYEKRFLISGDLSFGQQKLLEFAMALMNRPKVLLLDEPTAGINPTLINGLIDRLKRANEELGVTLFVIEHNMRVIMNLAGKISCLAHGELLATGTPDELQNDPRVVDAYLGAH</sequence>
<dbReference type="InterPro" id="IPR051120">
    <property type="entry name" value="ABC_AA/LPS_Transport"/>
</dbReference>
<evidence type="ECO:0000256" key="1">
    <source>
        <dbReference type="ARBA" id="ARBA00022448"/>
    </source>
</evidence>
<dbReference type="CDD" id="cd03219">
    <property type="entry name" value="ABC_Mj1267_LivG_branched"/>
    <property type="match status" value="1"/>
</dbReference>
<dbReference type="GO" id="GO:0005886">
    <property type="term" value="C:plasma membrane"/>
    <property type="evidence" value="ECO:0007669"/>
    <property type="project" value="TreeGrafter"/>
</dbReference>
<keyword evidence="2" id="KW-0547">Nucleotide-binding</keyword>
<proteinExistence type="predicted"/>
<evidence type="ECO:0000259" key="4">
    <source>
        <dbReference type="PROSITE" id="PS50893"/>
    </source>
</evidence>
<comment type="caution">
    <text evidence="5">The sequence shown here is derived from an EMBL/GenBank/DDBJ whole genome shotgun (WGS) entry which is preliminary data.</text>
</comment>
<evidence type="ECO:0000313" key="5">
    <source>
        <dbReference type="EMBL" id="SDG20753.1"/>
    </source>
</evidence>
<protein>
    <submittedName>
        <fullName evidence="5">Branched-chain amino acid transport system ATP-binding protein</fullName>
    </submittedName>
</protein>
<dbReference type="PANTHER" id="PTHR45772">
    <property type="entry name" value="CONSERVED COMPONENT OF ABC TRANSPORTER FOR NATURAL AMINO ACIDS-RELATED"/>
    <property type="match status" value="1"/>
</dbReference>
<dbReference type="PANTHER" id="PTHR45772:SF9">
    <property type="entry name" value="CONSERVED COMPONENT OF ABC TRANSPORTER FOR NATURAL AMINO ACIDS"/>
    <property type="match status" value="1"/>
</dbReference>
<dbReference type="Gene3D" id="3.40.50.300">
    <property type="entry name" value="P-loop containing nucleotide triphosphate hydrolases"/>
    <property type="match status" value="1"/>
</dbReference>
<dbReference type="Proteomes" id="UP000198615">
    <property type="component" value="Unassembled WGS sequence"/>
</dbReference>
<dbReference type="OrthoDB" id="9806149at2"/>
<evidence type="ECO:0000256" key="3">
    <source>
        <dbReference type="ARBA" id="ARBA00022840"/>
    </source>
</evidence>
<dbReference type="GO" id="GO:0016887">
    <property type="term" value="F:ATP hydrolysis activity"/>
    <property type="evidence" value="ECO:0007669"/>
    <property type="project" value="InterPro"/>
</dbReference>
<dbReference type="RefSeq" id="WP_093152605.1">
    <property type="nucleotide sequence ID" value="NZ_FNBW01000012.1"/>
</dbReference>
<gene>
    <name evidence="5" type="ORF">SAMN05660686_03670</name>
</gene>
<evidence type="ECO:0000313" key="6">
    <source>
        <dbReference type="Proteomes" id="UP000198615"/>
    </source>
</evidence>
<dbReference type="Pfam" id="PF12399">
    <property type="entry name" value="BCA_ABC_TP_C"/>
    <property type="match status" value="1"/>
</dbReference>
<dbReference type="InterPro" id="IPR032823">
    <property type="entry name" value="BCA_ABC_TP_C"/>
</dbReference>
<name>A0A8G2EXI0_9PROT</name>
<dbReference type="InterPro" id="IPR027417">
    <property type="entry name" value="P-loop_NTPase"/>
</dbReference>
<accession>A0A8G2EXI0</accession>
<dbReference type="EMBL" id="FNBW01000012">
    <property type="protein sequence ID" value="SDG20753.1"/>
    <property type="molecule type" value="Genomic_DNA"/>
</dbReference>
<dbReference type="InterPro" id="IPR003593">
    <property type="entry name" value="AAA+_ATPase"/>
</dbReference>
<organism evidence="5 6">
    <name type="scientific">Thalassobaculum litoreum DSM 18839</name>
    <dbReference type="NCBI Taxonomy" id="1123362"/>
    <lineage>
        <taxon>Bacteria</taxon>
        <taxon>Pseudomonadati</taxon>
        <taxon>Pseudomonadota</taxon>
        <taxon>Alphaproteobacteria</taxon>
        <taxon>Rhodospirillales</taxon>
        <taxon>Thalassobaculaceae</taxon>
        <taxon>Thalassobaculum</taxon>
    </lineage>
</organism>
<dbReference type="AlphaFoldDB" id="A0A8G2EXI0"/>